<feature type="non-terminal residue" evidence="1">
    <location>
        <position position="1"/>
    </location>
</feature>
<evidence type="ECO:0000313" key="1">
    <source>
        <dbReference type="EMBL" id="GAI42586.1"/>
    </source>
</evidence>
<gene>
    <name evidence="1" type="ORF">S06H3_48502</name>
</gene>
<sequence>LSATGQQILTTYQTGWNTNDDARIVWDYGDCWPIYLFNDARKLIKWFSNHFLNGEELI</sequence>
<dbReference type="EMBL" id="BARV01030546">
    <property type="protein sequence ID" value="GAI42586.1"/>
    <property type="molecule type" value="Genomic_DNA"/>
</dbReference>
<protein>
    <submittedName>
        <fullName evidence="1">Uncharacterized protein</fullName>
    </submittedName>
</protein>
<proteinExistence type="predicted"/>
<reference evidence="1" key="1">
    <citation type="journal article" date="2014" name="Front. Microbiol.">
        <title>High frequency of phylogenetically diverse reductive dehalogenase-homologous genes in deep subseafloor sedimentary metagenomes.</title>
        <authorList>
            <person name="Kawai M."/>
            <person name="Futagami T."/>
            <person name="Toyoda A."/>
            <person name="Takaki Y."/>
            <person name="Nishi S."/>
            <person name="Hori S."/>
            <person name="Arai W."/>
            <person name="Tsubouchi T."/>
            <person name="Morono Y."/>
            <person name="Uchiyama I."/>
            <person name="Ito T."/>
            <person name="Fujiyama A."/>
            <person name="Inagaki F."/>
            <person name="Takami H."/>
        </authorList>
    </citation>
    <scope>NUCLEOTIDE SEQUENCE</scope>
    <source>
        <strain evidence="1">Expedition CK06-06</strain>
    </source>
</reference>
<comment type="caution">
    <text evidence="1">The sequence shown here is derived from an EMBL/GenBank/DDBJ whole genome shotgun (WGS) entry which is preliminary data.</text>
</comment>
<organism evidence="1">
    <name type="scientific">marine sediment metagenome</name>
    <dbReference type="NCBI Taxonomy" id="412755"/>
    <lineage>
        <taxon>unclassified sequences</taxon>
        <taxon>metagenomes</taxon>
        <taxon>ecological metagenomes</taxon>
    </lineage>
</organism>
<accession>X1PJA4</accession>
<dbReference type="AlphaFoldDB" id="X1PJA4"/>
<name>X1PJA4_9ZZZZ</name>